<feature type="active site" description="Proton acceptor" evidence="2">
    <location>
        <position position="145"/>
    </location>
</feature>
<comment type="similarity">
    <text evidence="1">Belongs to the transferase hexapeptide repeat family.</text>
</comment>
<dbReference type="Gene3D" id="2.160.10.10">
    <property type="entry name" value="Hexapeptide repeat proteins"/>
    <property type="match status" value="1"/>
</dbReference>
<evidence type="ECO:0000256" key="1">
    <source>
        <dbReference type="ARBA" id="ARBA00007274"/>
    </source>
</evidence>
<feature type="domain" description="PglD N-terminal" evidence="4">
    <location>
        <begin position="10"/>
        <end position="89"/>
    </location>
</feature>
<feature type="binding site" evidence="3">
    <location>
        <position position="75"/>
    </location>
    <ligand>
        <name>substrate</name>
    </ligand>
</feature>
<dbReference type="Pfam" id="PF17836">
    <property type="entry name" value="PglD_N"/>
    <property type="match status" value="1"/>
</dbReference>
<gene>
    <name evidence="6" type="ORF">CLV93_110117</name>
    <name evidence="5" type="ORF">JCM18694_18280</name>
</gene>
<dbReference type="EMBL" id="PYGC01000010">
    <property type="protein sequence ID" value="PSK81333.1"/>
    <property type="molecule type" value="Genomic_DNA"/>
</dbReference>
<name>A0A2P8C8N5_9BACT</name>
<dbReference type="CDD" id="cd03360">
    <property type="entry name" value="LbH_AT_putative"/>
    <property type="match status" value="1"/>
</dbReference>
<dbReference type="EMBL" id="BLAU01000001">
    <property type="protein sequence ID" value="GET21582.1"/>
    <property type="molecule type" value="Genomic_DNA"/>
</dbReference>
<dbReference type="Proteomes" id="UP000240621">
    <property type="component" value="Unassembled WGS sequence"/>
</dbReference>
<dbReference type="PANTHER" id="PTHR43300">
    <property type="entry name" value="ACETYLTRANSFERASE"/>
    <property type="match status" value="1"/>
</dbReference>
<evidence type="ECO:0000313" key="8">
    <source>
        <dbReference type="Proteomes" id="UP000396862"/>
    </source>
</evidence>
<protein>
    <submittedName>
        <fullName evidence="5 6">Acetyltransferase</fullName>
    </submittedName>
</protein>
<dbReference type="Proteomes" id="UP000396862">
    <property type="component" value="Unassembled WGS sequence"/>
</dbReference>
<dbReference type="InterPro" id="IPR011004">
    <property type="entry name" value="Trimer_LpxA-like_sf"/>
</dbReference>
<comment type="caution">
    <text evidence="6">The sequence shown here is derived from an EMBL/GenBank/DDBJ whole genome shotgun (WGS) entry which is preliminary data.</text>
</comment>
<feature type="site" description="Increases basicity of active site His" evidence="2">
    <location>
        <position position="146"/>
    </location>
</feature>
<dbReference type="InterPro" id="IPR050179">
    <property type="entry name" value="Trans_hexapeptide_repeat"/>
</dbReference>
<dbReference type="OrthoDB" id="708224at2"/>
<keyword evidence="6" id="KW-0012">Acyltransferase</keyword>
<evidence type="ECO:0000259" key="4">
    <source>
        <dbReference type="Pfam" id="PF17836"/>
    </source>
</evidence>
<dbReference type="GO" id="GO:0016746">
    <property type="term" value="F:acyltransferase activity"/>
    <property type="evidence" value="ECO:0007669"/>
    <property type="project" value="UniProtKB-KW"/>
</dbReference>
<dbReference type="Gene3D" id="3.40.50.20">
    <property type="match status" value="1"/>
</dbReference>
<sequence length="216" mass="23070">MNVPSNKQPIILIGGGGHCISVIDVIERTGLYEIKGILDLPEKVGNKILNIPIIGTDEDIKNVIKECNNFHITVGQIKSPAIRENIFSRVKELNGNLPVLISPYAYVSPYAKIDEGTVIMHQALVNAKASVGKACIINSKALIEHEAAVGDFCHISTGSIVNGQSKVGSRTFIGSNTVVSNNIDIVENTVVGAGSQVIKSITVPGVYSSDLLKKIR</sequence>
<dbReference type="RefSeq" id="WP_106543323.1">
    <property type="nucleotide sequence ID" value="NZ_BLAU01000001.1"/>
</dbReference>
<evidence type="ECO:0000256" key="2">
    <source>
        <dbReference type="PIRSR" id="PIRSR620019-1"/>
    </source>
</evidence>
<proteinExistence type="inferred from homology"/>
<keyword evidence="8" id="KW-1185">Reference proteome</keyword>
<dbReference type="InterPro" id="IPR041561">
    <property type="entry name" value="PglD_N"/>
</dbReference>
<dbReference type="InterPro" id="IPR020019">
    <property type="entry name" value="AcTrfase_PglD-like"/>
</dbReference>
<evidence type="ECO:0000313" key="6">
    <source>
        <dbReference type="EMBL" id="PSK81333.1"/>
    </source>
</evidence>
<reference evidence="6 7" key="1">
    <citation type="submission" date="2018-03" db="EMBL/GenBank/DDBJ databases">
        <title>Genomic Encyclopedia of Archaeal and Bacterial Type Strains, Phase II (KMG-II): from individual species to whole genera.</title>
        <authorList>
            <person name="Goeker M."/>
        </authorList>
    </citation>
    <scope>NUCLEOTIDE SEQUENCE [LARGE SCALE GENOMIC DNA]</scope>
    <source>
        <strain evidence="6 7">DSM 27267</strain>
    </source>
</reference>
<dbReference type="AlphaFoldDB" id="A0A2P8C8N5"/>
<organism evidence="6 7">
    <name type="scientific">Prolixibacter denitrificans</name>
    <dbReference type="NCBI Taxonomy" id="1541063"/>
    <lineage>
        <taxon>Bacteria</taxon>
        <taxon>Pseudomonadati</taxon>
        <taxon>Bacteroidota</taxon>
        <taxon>Bacteroidia</taxon>
        <taxon>Marinilabiliales</taxon>
        <taxon>Prolixibacteraceae</taxon>
        <taxon>Prolixibacter</taxon>
    </lineage>
</organism>
<reference evidence="5 8" key="2">
    <citation type="submission" date="2019-10" db="EMBL/GenBank/DDBJ databases">
        <title>Prolixibacter strains distinguished by the presence of nitrate reductase genes were adept at nitrate-dependent anaerobic corrosion of metallic iron and carbon steel.</title>
        <authorList>
            <person name="Iino T."/>
            <person name="Shono N."/>
            <person name="Ito K."/>
            <person name="Nakamura R."/>
            <person name="Sueoka K."/>
            <person name="Harayama S."/>
            <person name="Ohkuma M."/>
        </authorList>
    </citation>
    <scope>NUCLEOTIDE SEQUENCE [LARGE SCALE GENOMIC DNA]</scope>
    <source>
        <strain evidence="5 8">MIC1-1</strain>
    </source>
</reference>
<evidence type="ECO:0000313" key="7">
    <source>
        <dbReference type="Proteomes" id="UP000240621"/>
    </source>
</evidence>
<dbReference type="SUPFAM" id="SSF51161">
    <property type="entry name" value="Trimeric LpxA-like enzymes"/>
    <property type="match status" value="1"/>
</dbReference>
<feature type="binding site" evidence="3">
    <location>
        <position position="154"/>
    </location>
    <ligand>
        <name>acetyl-CoA</name>
        <dbReference type="ChEBI" id="CHEBI:57288"/>
    </ligand>
</feature>
<dbReference type="NCBIfam" id="TIGR03570">
    <property type="entry name" value="NeuD_NnaD"/>
    <property type="match status" value="1"/>
</dbReference>
<evidence type="ECO:0000256" key="3">
    <source>
        <dbReference type="PIRSR" id="PIRSR620019-2"/>
    </source>
</evidence>
<evidence type="ECO:0000313" key="5">
    <source>
        <dbReference type="EMBL" id="GET21582.1"/>
    </source>
</evidence>
<dbReference type="PANTHER" id="PTHR43300:SF7">
    <property type="entry name" value="UDP-N-ACETYLBACILLOSAMINE N-ACETYLTRANSFERASE"/>
    <property type="match status" value="1"/>
</dbReference>
<accession>A0A2P8C8N5</accession>
<keyword evidence="6" id="KW-0808">Transferase</keyword>